<evidence type="ECO:0000313" key="2">
    <source>
        <dbReference type="EMBL" id="MDR5591436.1"/>
    </source>
</evidence>
<accession>A0ABU1ESR5</accession>
<keyword evidence="3" id="KW-1185">Reference proteome</keyword>
<evidence type="ECO:0000313" key="3">
    <source>
        <dbReference type="Proteomes" id="UP001257234"/>
    </source>
</evidence>
<dbReference type="Pfam" id="PF14391">
    <property type="entry name" value="DUF4421"/>
    <property type="match status" value="1"/>
</dbReference>
<dbReference type="Proteomes" id="UP001257234">
    <property type="component" value="Unassembled WGS sequence"/>
</dbReference>
<keyword evidence="1" id="KW-0732">Signal</keyword>
<comment type="caution">
    <text evidence="2">The sequence shown here is derived from an EMBL/GenBank/DDBJ whole genome shotgun (WGS) entry which is preliminary data.</text>
</comment>
<reference evidence="3" key="1">
    <citation type="submission" date="2023-07" db="EMBL/GenBank/DDBJ databases">
        <title>Christiangramia sp. SM2212., a novel bacterium of the family Flavobacteriaceae isolated from the sea sediment.</title>
        <authorList>
            <person name="Wang J."/>
            <person name="Zhang X."/>
        </authorList>
    </citation>
    <scope>NUCLEOTIDE SEQUENCE [LARGE SCALE GENOMIC DNA]</scope>
    <source>
        <strain evidence="3">SM2212</strain>
    </source>
</reference>
<feature type="chain" id="PRO_5047257837" evidence="1">
    <location>
        <begin position="20"/>
        <end position="331"/>
    </location>
</feature>
<dbReference type="RefSeq" id="WP_309562297.1">
    <property type="nucleotide sequence ID" value="NZ_JAVJIU010000004.1"/>
</dbReference>
<proteinExistence type="predicted"/>
<dbReference type="EMBL" id="JAVJIU010000004">
    <property type="protein sequence ID" value="MDR5591436.1"/>
    <property type="molecule type" value="Genomic_DNA"/>
</dbReference>
<gene>
    <name evidence="2" type="ORF">RE431_12380</name>
</gene>
<name>A0ABU1ESR5_9FLAO</name>
<sequence length="331" mass="37567">MGLKPLFSVLFLFSFLAMGAQNSDSQTDSISKSEYIQSFPDKFTARLFYVNTSNSFELSNRNTAESISLVPNKQDKIGSKVSYRGFSLSYSFAPDFLAENKDNEGSRLFNINLRSYFGKWMQTLDIYSEKGFYVKDDLNETYLPKTKSFKIGGSTGYIFNENFSFRAITNQDEKQVKSAGSFIPQLIYYYTNYRIRAEGEGDLEVDEKYHSTDVAINPGYYYNWVPTENLLLSAGASAGIGANFSGGSNADSLTSLLYDFNFRGALLYDFSDFYAGAQYSYLILNHNSDRSTYTEDNIPYFQAFIGYRFDAPQRVKDLSDNINDTIDSIKN</sequence>
<evidence type="ECO:0000256" key="1">
    <source>
        <dbReference type="SAM" id="SignalP"/>
    </source>
</evidence>
<feature type="signal peptide" evidence="1">
    <location>
        <begin position="1"/>
        <end position="19"/>
    </location>
</feature>
<dbReference type="InterPro" id="IPR025535">
    <property type="entry name" value="DUF4421"/>
</dbReference>
<protein>
    <submittedName>
        <fullName evidence="2">DUF4421 domain-containing protein</fullName>
    </submittedName>
</protein>
<organism evidence="2 3">
    <name type="scientific">Christiangramia sediminicola</name>
    <dbReference type="NCBI Taxonomy" id="3073267"/>
    <lineage>
        <taxon>Bacteria</taxon>
        <taxon>Pseudomonadati</taxon>
        <taxon>Bacteroidota</taxon>
        <taxon>Flavobacteriia</taxon>
        <taxon>Flavobacteriales</taxon>
        <taxon>Flavobacteriaceae</taxon>
        <taxon>Christiangramia</taxon>
    </lineage>
</organism>